<dbReference type="Proteomes" id="UP001157109">
    <property type="component" value="Unassembled WGS sequence"/>
</dbReference>
<dbReference type="EMBL" id="BSUJ01000001">
    <property type="protein sequence ID" value="GMA19761.1"/>
    <property type="molecule type" value="Genomic_DNA"/>
</dbReference>
<dbReference type="RefSeq" id="WP_348520309.1">
    <property type="nucleotide sequence ID" value="NZ_BSUJ01000001.1"/>
</dbReference>
<name>A0ABQ6HMY4_9MICO</name>
<keyword evidence="2" id="KW-1185">Reference proteome</keyword>
<sequence>MSLEKQQVAALADQVNDTIDAFAPTTGSESAAERFADNGPLDTPIEDEFRASALRLYWDPEQQVLVIEAADEDFPEDPDVVLEDAEDAPGQVIRVTLSAAQARAFARRSQHVVAGGRAPCPFCGLPLDPVGHICPRANGYRR</sequence>
<comment type="caution">
    <text evidence="1">The sequence shown here is derived from an EMBL/GenBank/DDBJ whole genome shotgun (WGS) entry which is preliminary data.</text>
</comment>
<protein>
    <recommendedName>
        <fullName evidence="3">DUF3090 domain-containing protein</fullName>
    </recommendedName>
</protein>
<dbReference type="Pfam" id="PF11290">
    <property type="entry name" value="DUF3090"/>
    <property type="match status" value="1"/>
</dbReference>
<proteinExistence type="predicted"/>
<dbReference type="InterPro" id="IPR021441">
    <property type="entry name" value="DUF3090"/>
</dbReference>
<reference evidence="2" key="1">
    <citation type="journal article" date="2019" name="Int. J. Syst. Evol. Microbiol.">
        <title>The Global Catalogue of Microorganisms (GCM) 10K type strain sequencing project: providing services to taxonomists for standard genome sequencing and annotation.</title>
        <authorList>
            <consortium name="The Broad Institute Genomics Platform"/>
            <consortium name="The Broad Institute Genome Sequencing Center for Infectious Disease"/>
            <person name="Wu L."/>
            <person name="Ma J."/>
        </authorList>
    </citation>
    <scope>NUCLEOTIDE SEQUENCE [LARGE SCALE GENOMIC DNA]</scope>
    <source>
        <strain evidence="2">NBRC 105830</strain>
    </source>
</reference>
<evidence type="ECO:0000313" key="2">
    <source>
        <dbReference type="Proteomes" id="UP001157109"/>
    </source>
</evidence>
<dbReference type="NCBIfam" id="TIGR03847">
    <property type="entry name" value="conserved hypothetical protein"/>
    <property type="match status" value="1"/>
</dbReference>
<accession>A0ABQ6HMY4</accession>
<evidence type="ECO:0008006" key="3">
    <source>
        <dbReference type="Google" id="ProtNLM"/>
    </source>
</evidence>
<organism evidence="1 2">
    <name type="scientific">Arsenicicoccus piscis</name>
    <dbReference type="NCBI Taxonomy" id="673954"/>
    <lineage>
        <taxon>Bacteria</taxon>
        <taxon>Bacillati</taxon>
        <taxon>Actinomycetota</taxon>
        <taxon>Actinomycetes</taxon>
        <taxon>Micrococcales</taxon>
        <taxon>Intrasporangiaceae</taxon>
        <taxon>Arsenicicoccus</taxon>
    </lineage>
</organism>
<evidence type="ECO:0000313" key="1">
    <source>
        <dbReference type="EMBL" id="GMA19761.1"/>
    </source>
</evidence>
<gene>
    <name evidence="1" type="ORF">GCM10025862_17820</name>
</gene>